<evidence type="ECO:0000313" key="12">
    <source>
        <dbReference type="EMBL" id="KAF6059414.1"/>
    </source>
</evidence>
<dbReference type="OrthoDB" id="4063051at2759"/>
<accession>A0A8X7TDF5</accession>
<evidence type="ECO:0000256" key="1">
    <source>
        <dbReference type="ARBA" id="ARBA00004123"/>
    </source>
</evidence>
<organism evidence="12 13">
    <name type="scientific">Candida parapsilosis</name>
    <name type="common">Yeast</name>
    <dbReference type="NCBI Taxonomy" id="5480"/>
    <lineage>
        <taxon>Eukaryota</taxon>
        <taxon>Fungi</taxon>
        <taxon>Dikarya</taxon>
        <taxon>Ascomycota</taxon>
        <taxon>Saccharomycotina</taxon>
        <taxon>Pichiomycetes</taxon>
        <taxon>Debaryomycetaceae</taxon>
        <taxon>Candida/Lodderomyces clade</taxon>
        <taxon>Candida</taxon>
    </lineage>
</organism>
<dbReference type="Pfam" id="PF18636">
    <property type="entry name" value="Sld7_N"/>
    <property type="match status" value="1"/>
</dbReference>
<comment type="subcellular location">
    <subcellularLocation>
        <location evidence="2">Cytoplasm</location>
        <location evidence="2">Cytoskeleton</location>
        <location evidence="2">Spindle pole</location>
    </subcellularLocation>
    <subcellularLocation>
        <location evidence="1">Nucleus</location>
    </subcellularLocation>
</comment>
<evidence type="ECO:0000256" key="7">
    <source>
        <dbReference type="ARBA" id="ARBA00023212"/>
    </source>
</evidence>
<feature type="domain" description="Sld7 N-terminal" evidence="11">
    <location>
        <begin position="17"/>
        <end position="112"/>
    </location>
</feature>
<reference evidence="12" key="1">
    <citation type="submission" date="2020-03" db="EMBL/GenBank/DDBJ databases">
        <title>FDA dAtabase for Regulatory Grade micrObial Sequences (FDA-ARGOS): Supporting development and validation of Infectious Disease Dx tests.</title>
        <authorList>
            <person name="Campos J."/>
            <person name="Goldberg B."/>
            <person name="Tallon L."/>
            <person name="Sadzewicz L."/>
            <person name="Vavikolanu K."/>
            <person name="Mehta A."/>
            <person name="Aluvathingal J."/>
            <person name="Nadendla S."/>
            <person name="Nandy P."/>
            <person name="Geyer C."/>
            <person name="Yan Y."/>
            <person name="Sichtig H."/>
        </authorList>
    </citation>
    <scope>NUCLEOTIDE SEQUENCE [LARGE SCALE GENOMIC DNA]</scope>
    <source>
        <strain evidence="12">FDAARGOS_652</strain>
    </source>
</reference>
<protein>
    <recommendedName>
        <fullName evidence="4">Mitochondrial morphogenesis protein SLD7</fullName>
    </recommendedName>
</protein>
<dbReference type="EMBL" id="JABWAB010000001">
    <property type="protein sequence ID" value="KAF6059414.1"/>
    <property type="molecule type" value="Genomic_DNA"/>
</dbReference>
<keyword evidence="7" id="KW-0206">Cytoskeleton</keyword>
<dbReference type="GO" id="GO:0000922">
    <property type="term" value="C:spindle pole"/>
    <property type="evidence" value="ECO:0007669"/>
    <property type="project" value="UniProtKB-SubCell"/>
</dbReference>
<evidence type="ECO:0000256" key="5">
    <source>
        <dbReference type="ARBA" id="ARBA00022490"/>
    </source>
</evidence>
<sequence>MNLVSTTTICDADRIYNDVQFWSDSDNSMIIVGSCEFISYIDCNKLPIFLIDGKSLSIFSNDPQTEIFFKQKLLQITSNADFRHGLLTKIGEEKYVVFYYETQVRCLVLDFSKLKYTRDFLEEDKTLENSFVKPKRKSTTTSSPAVTAFDRVLKEKQEGNPFLRTQPKPNKSSVLSTQEQISTAVNKIIQSGLRIRGLSMNQTESINDKLKIKEIYQMTHKATMFSLRKFNYSFNKRTDSEKVQVSWNDIQETVESLLHLFIDLD</sequence>
<dbReference type="Proteomes" id="UP000590412">
    <property type="component" value="Unassembled WGS sequence"/>
</dbReference>
<keyword evidence="8" id="KW-0539">Nucleus</keyword>
<evidence type="ECO:0000259" key="10">
    <source>
        <dbReference type="Pfam" id="PF18596"/>
    </source>
</evidence>
<dbReference type="InterPro" id="IPR041564">
    <property type="entry name" value="Sld7_N"/>
</dbReference>
<evidence type="ECO:0000256" key="2">
    <source>
        <dbReference type="ARBA" id="ARBA00004647"/>
    </source>
</evidence>
<keyword evidence="9" id="KW-0131">Cell cycle</keyword>
<evidence type="ECO:0000256" key="4">
    <source>
        <dbReference type="ARBA" id="ARBA00017231"/>
    </source>
</evidence>
<dbReference type="AlphaFoldDB" id="A0A8X7TDF5"/>
<dbReference type="Pfam" id="PF18596">
    <property type="entry name" value="Sld7_C"/>
    <property type="match status" value="1"/>
</dbReference>
<comment type="similarity">
    <text evidence="3">Belongs to the SLD7 family.</text>
</comment>
<comment type="caution">
    <text evidence="12">The sequence shown here is derived from an EMBL/GenBank/DDBJ whole genome shotgun (WGS) entry which is preliminary data.</text>
</comment>
<keyword evidence="5" id="KW-0963">Cytoplasm</keyword>
<evidence type="ECO:0000313" key="13">
    <source>
        <dbReference type="Proteomes" id="UP000590412"/>
    </source>
</evidence>
<evidence type="ECO:0000256" key="9">
    <source>
        <dbReference type="ARBA" id="ARBA00023306"/>
    </source>
</evidence>
<evidence type="ECO:0000256" key="8">
    <source>
        <dbReference type="ARBA" id="ARBA00023242"/>
    </source>
</evidence>
<evidence type="ECO:0000256" key="3">
    <source>
        <dbReference type="ARBA" id="ARBA00009044"/>
    </source>
</evidence>
<dbReference type="InterPro" id="IPR041260">
    <property type="entry name" value="Sld7_C"/>
</dbReference>
<name>A0A8X7TDF5_CANPA</name>
<feature type="domain" description="Sld7 C-terminal" evidence="10">
    <location>
        <begin position="178"/>
        <end position="262"/>
    </location>
</feature>
<keyword evidence="6" id="KW-0235">DNA replication</keyword>
<evidence type="ECO:0000256" key="6">
    <source>
        <dbReference type="ARBA" id="ARBA00022705"/>
    </source>
</evidence>
<gene>
    <name evidence="12" type="ORF">FOB60_000996</name>
</gene>
<evidence type="ECO:0000259" key="11">
    <source>
        <dbReference type="Pfam" id="PF18636"/>
    </source>
</evidence>
<dbReference type="GO" id="GO:0006260">
    <property type="term" value="P:DNA replication"/>
    <property type="evidence" value="ECO:0007669"/>
    <property type="project" value="UniProtKB-KW"/>
</dbReference>
<proteinExistence type="inferred from homology"/>
<dbReference type="GO" id="GO:0005634">
    <property type="term" value="C:nucleus"/>
    <property type="evidence" value="ECO:0007669"/>
    <property type="project" value="UniProtKB-SubCell"/>
</dbReference>